<evidence type="ECO:0000256" key="2">
    <source>
        <dbReference type="ARBA" id="ARBA00022679"/>
    </source>
</evidence>
<feature type="domain" description="Glycoside phosphorylase super sandwich" evidence="4">
    <location>
        <begin position="200"/>
        <end position="357"/>
    </location>
</feature>
<name>A0A1Q2CN84_9ACTN</name>
<dbReference type="Proteomes" id="UP000188145">
    <property type="component" value="Chromosome"/>
</dbReference>
<dbReference type="InterPro" id="IPR053831">
    <property type="entry name" value="SOGP_N"/>
</dbReference>
<dbReference type="InterPro" id="IPR033432">
    <property type="entry name" value="GH94_catalytic"/>
</dbReference>
<protein>
    <submittedName>
        <fullName evidence="6">Uncharacterized protein</fullName>
    </submittedName>
</protein>
<dbReference type="PANTHER" id="PTHR37469">
    <property type="entry name" value="CELLOBIONIC ACID PHOSPHORYLASE-RELATED"/>
    <property type="match status" value="1"/>
</dbReference>
<evidence type="ECO:0000259" key="3">
    <source>
        <dbReference type="Pfam" id="PF17167"/>
    </source>
</evidence>
<feature type="domain" description="Glycosyl hydrolase 94 catalytic" evidence="3">
    <location>
        <begin position="558"/>
        <end position="671"/>
    </location>
</feature>
<organism evidence="6 7">
    <name type="scientific">Tessaracoccus aquimaris</name>
    <dbReference type="NCBI Taxonomy" id="1332264"/>
    <lineage>
        <taxon>Bacteria</taxon>
        <taxon>Bacillati</taxon>
        <taxon>Actinomycetota</taxon>
        <taxon>Actinomycetes</taxon>
        <taxon>Propionibacteriales</taxon>
        <taxon>Propionibacteriaceae</taxon>
        <taxon>Tessaracoccus</taxon>
    </lineage>
</organism>
<gene>
    <name evidence="6" type="ORF">BW730_08780</name>
</gene>
<dbReference type="GO" id="GO:0005975">
    <property type="term" value="P:carbohydrate metabolic process"/>
    <property type="evidence" value="ECO:0007669"/>
    <property type="project" value="InterPro"/>
</dbReference>
<dbReference type="STRING" id="1332264.BW730_08780"/>
<dbReference type="InterPro" id="IPR008928">
    <property type="entry name" value="6-hairpin_glycosidase_sf"/>
</dbReference>
<evidence type="ECO:0000313" key="6">
    <source>
        <dbReference type="EMBL" id="AQP47571.1"/>
    </source>
</evidence>
<proteinExistence type="predicted"/>
<dbReference type="InterPro" id="IPR052047">
    <property type="entry name" value="GH94_Enzymes"/>
</dbReference>
<sequence length="984" mass="103999">MEVVNAGDRAVEFDLVAVEDPSLSPAAVLDANRLYPSQYLDLTPVDLGERGIAVAIRQNMPGPRAPWALVGSWTSAVGWASDVTQLTGRGLPEGAPWPGLRADLPSRRLQQEHSAVALQSAPVTLEPGDRWEGGFFVLLVDDHPAATSQADATLAEGLRPGAALPEVRESGASLVGRDTPGYHADDLSPEALAGLFPEERRHVEELDGREVSWFTPDGDHLVTAAKQRAVHRPHGQILRPLASLLPDPTDVTCTVWMDGGFCSHLTLGHAALGRILAAKETPLPIGRIHGLRIAVDEGDGWRLLGTPSAWRSGLDHATWVYASGERVIQVDTTGPGDDGAVAISVRTTEGDPLPALVVLALDWVGAPGLPGVVSVDGDTLTVAAPDGALLADAALTVRLAAGARVGGDEALFSDGVSRGESVVTALVPALADWSLLLRPEAPGTRAPRALAGWSGVHDRIAISGVGDATAADEVARIDQACGWFAHDALVHYLSPRGLEQHTGGAWGTRDVSQGPVGLLRAWGEHAAWRDLLLIVFRAQHERGDWPQAFDFLPDQRRDEVADSHGDVVYWPLLALGQYLVATGDTGILAERVAFTGDGVPGDEATLADHVVRALDAIEATFVTGTSLPAYGHGDWNDSLQPASPDLARRMVSTWTVVLQAEALAVLARGMGIAAPAIAERAAGIAERGAADLRRELLVDGVLAGYGVREDSGLRPLIHPRDTETGLTYSVLAMIHAIAGDLLTPEEATRHLDLIADHLTGPDGVRLFDRPVAYRGGPMEVFQRAEASTFFGREIGLMYMHAHLRYAEALARVGDGRGLLRALAQAVPIGIRDQVPTATPRQANTYASSSDAAFADRYEAAAEYHRVKAGEVALDGGWRVYSSGPGLFLEVLTQRMLGIRHAGAEVELDPVIDPDLRGLDATLPLLGGAVTVEIVAGPLGHGVASVHADGRAVAIRPLTNPYRTPGVAVAADDLRGAGTLRVVTD</sequence>
<dbReference type="EMBL" id="CP019606">
    <property type="protein sequence ID" value="AQP47571.1"/>
    <property type="molecule type" value="Genomic_DNA"/>
</dbReference>
<dbReference type="Gene3D" id="1.50.10.10">
    <property type="match status" value="1"/>
</dbReference>
<keyword evidence="2" id="KW-0808">Transferase</keyword>
<keyword evidence="1" id="KW-0328">Glycosyltransferase</keyword>
<accession>A0A1Q2CN84</accession>
<dbReference type="KEGG" id="tes:BW730_08780"/>
<dbReference type="InterPro" id="IPR037018">
    <property type="entry name" value="GH65_N"/>
</dbReference>
<reference evidence="7" key="1">
    <citation type="submission" date="2017-02" db="EMBL/GenBank/DDBJ databases">
        <title>Tessaracoccus aquaemaris sp. nov., isolated from the intestine of a Korean rockfish, Sebastes schlegelii, in a marine aquaculture pond.</title>
        <authorList>
            <person name="Tak E.J."/>
            <person name="Bae J.-W."/>
        </authorList>
    </citation>
    <scope>NUCLEOTIDE SEQUENCE [LARGE SCALE GENOMIC DNA]</scope>
    <source>
        <strain evidence="7">NSG39</strain>
    </source>
</reference>
<evidence type="ECO:0000259" key="4">
    <source>
        <dbReference type="Pfam" id="PF21250"/>
    </source>
</evidence>
<dbReference type="Pfam" id="PF17167">
    <property type="entry name" value="Glyco_hydro_94"/>
    <property type="match status" value="1"/>
</dbReference>
<dbReference type="PANTHER" id="PTHR37469:SF2">
    <property type="entry name" value="CELLOBIONIC ACID PHOSPHORYLASE"/>
    <property type="match status" value="1"/>
</dbReference>
<dbReference type="Pfam" id="PF21958">
    <property type="entry name" value="SOGP_N"/>
    <property type="match status" value="1"/>
</dbReference>
<evidence type="ECO:0000313" key="7">
    <source>
        <dbReference type="Proteomes" id="UP000188145"/>
    </source>
</evidence>
<dbReference type="OrthoDB" id="9769991at2"/>
<dbReference type="GO" id="GO:0016757">
    <property type="term" value="F:glycosyltransferase activity"/>
    <property type="evidence" value="ECO:0007669"/>
    <property type="project" value="UniProtKB-KW"/>
</dbReference>
<feature type="domain" description="SOGP N-terminal" evidence="5">
    <location>
        <begin position="8"/>
        <end position="129"/>
    </location>
</feature>
<keyword evidence="7" id="KW-1185">Reference proteome</keyword>
<evidence type="ECO:0000259" key="5">
    <source>
        <dbReference type="Pfam" id="PF21958"/>
    </source>
</evidence>
<dbReference type="Pfam" id="PF21250">
    <property type="entry name" value="SOGP_2nd"/>
    <property type="match status" value="1"/>
</dbReference>
<dbReference type="InterPro" id="IPR048771">
    <property type="entry name" value="SOGP_2nd"/>
</dbReference>
<dbReference type="InterPro" id="IPR012341">
    <property type="entry name" value="6hp_glycosidase-like_sf"/>
</dbReference>
<dbReference type="AlphaFoldDB" id="A0A1Q2CN84"/>
<evidence type="ECO:0000256" key="1">
    <source>
        <dbReference type="ARBA" id="ARBA00022676"/>
    </source>
</evidence>
<dbReference type="Gene3D" id="2.70.98.40">
    <property type="entry name" value="Glycoside hydrolase, family 65, N-terminal domain"/>
    <property type="match status" value="1"/>
</dbReference>
<dbReference type="SUPFAM" id="SSF48208">
    <property type="entry name" value="Six-hairpin glycosidases"/>
    <property type="match status" value="1"/>
</dbReference>